<sequence>MTPRGAVASGVERIGLAALKAPLHALFAIAALTAIALNGATKLQVQDAIDGLLRSDTAEYKTFERMRSLFPTSELNLLVVAQVPRPLDSATISKLRDVHLDLGLADDVVHVLSMFSVHRQDSSDGRVLPVIPDTLSNPPESGSLRELIESHPDIAGRFYEPVDDSQGLALFVAALDGQAEKDLGVTTMVDAIEQEVQAIESSTGLALSITGAPVMKADILEAGRRDALRLNVAGFTIGLLVCLLLFPSLRVVAIVILPTGLAVVFSLGLIGYLGIQLNALMNTIIPLVMVISLANGMHLSIAIMRAWSPQSALPAAIQRAMREVGPACVLSAATTALALASLALTDSHLISRFGLTAASAILISILVVLAVIPCLAHVLLRTQDPSARALAGFRFERELGSFLNNLSRRVVGGCCPVAVLGLMAIVASGSLYAQLSPSYRLTDVIPENQHADTAQLLDRHFSGINPVSVLVTAEKPITSESREVFAAVAEVHELLESHPQLASTHSLNDIVGGDAQTATGRLASLEALPETITARYISADGRSTVVSASAKDLQALTLKRIAGDLEDELDRVREKYPHLEMQLTGLAIVSALRSNDTISSLNGALLLAVVLVMVLVGLLFWSVEFALLSLVANLFPIALAGSWLYVSGIGMQYVSVVGLTVAFGIAVDDTVHFLNRYRLQRLAGLPVLNALRLTVRSIGPVLIMTTVVIMCGLASTFVSNVPPTRTFGLLCSITLILALIGDVILLPAILMVYEGLKRRARRFTGQPAGRAT</sequence>
<keyword evidence="3 7" id="KW-0812">Transmembrane</keyword>
<evidence type="ECO:0000256" key="3">
    <source>
        <dbReference type="ARBA" id="ARBA00022692"/>
    </source>
</evidence>
<feature type="transmembrane region" description="Helical" evidence="7">
    <location>
        <begin position="727"/>
        <end position="753"/>
    </location>
</feature>
<evidence type="ECO:0000256" key="4">
    <source>
        <dbReference type="ARBA" id="ARBA00022989"/>
    </source>
</evidence>
<proteinExistence type="predicted"/>
<dbReference type="EMBL" id="QXDF01000001">
    <property type="protein sequence ID" value="RIA55714.1"/>
    <property type="molecule type" value="Genomic_DNA"/>
</dbReference>
<protein>
    <recommendedName>
        <fullName evidence="8">SSD domain-containing protein</fullName>
    </recommendedName>
</protein>
<keyword evidence="2" id="KW-1003">Cell membrane</keyword>
<feature type="transmembrane region" description="Helical" evidence="7">
    <location>
        <begin position="324"/>
        <end position="345"/>
    </location>
</feature>
<dbReference type="Proteomes" id="UP000266273">
    <property type="component" value="Unassembled WGS sequence"/>
</dbReference>
<organism evidence="9 10">
    <name type="scientific">Dichotomicrobium thermohalophilum</name>
    <dbReference type="NCBI Taxonomy" id="933063"/>
    <lineage>
        <taxon>Bacteria</taxon>
        <taxon>Pseudomonadati</taxon>
        <taxon>Pseudomonadota</taxon>
        <taxon>Alphaproteobacteria</taxon>
        <taxon>Hyphomicrobiales</taxon>
        <taxon>Hyphomicrobiaceae</taxon>
        <taxon>Dichotomicrobium</taxon>
    </lineage>
</organism>
<feature type="transmembrane region" description="Helical" evidence="7">
    <location>
        <begin position="21"/>
        <end position="40"/>
    </location>
</feature>
<feature type="transmembrane region" description="Helical" evidence="7">
    <location>
        <begin position="410"/>
        <end position="433"/>
    </location>
</feature>
<feature type="domain" description="SSD" evidence="8">
    <location>
        <begin position="600"/>
        <end position="752"/>
    </location>
</feature>
<reference evidence="9 10" key="1">
    <citation type="submission" date="2018-08" db="EMBL/GenBank/DDBJ databases">
        <title>Genomic Encyclopedia of Archaeal and Bacterial Type Strains, Phase II (KMG-II): from individual species to whole genera.</title>
        <authorList>
            <person name="Goeker M."/>
        </authorList>
    </citation>
    <scope>NUCLEOTIDE SEQUENCE [LARGE SCALE GENOMIC DNA]</scope>
    <source>
        <strain evidence="9 10">DSM 5002</strain>
    </source>
</reference>
<evidence type="ECO:0000256" key="5">
    <source>
        <dbReference type="ARBA" id="ARBA00023136"/>
    </source>
</evidence>
<evidence type="ECO:0000313" key="10">
    <source>
        <dbReference type="Proteomes" id="UP000266273"/>
    </source>
</evidence>
<dbReference type="Pfam" id="PF03176">
    <property type="entry name" value="MMPL"/>
    <property type="match status" value="2"/>
</dbReference>
<dbReference type="PANTHER" id="PTHR33406">
    <property type="entry name" value="MEMBRANE PROTEIN MJ1562-RELATED"/>
    <property type="match status" value="1"/>
</dbReference>
<keyword evidence="5 7" id="KW-0472">Membrane</keyword>
<feature type="domain" description="SSD" evidence="8">
    <location>
        <begin position="256"/>
        <end position="378"/>
    </location>
</feature>
<feature type="transmembrane region" description="Helical" evidence="7">
    <location>
        <begin position="252"/>
        <end position="272"/>
    </location>
</feature>
<feature type="transmembrane region" description="Helical" evidence="7">
    <location>
        <begin position="284"/>
        <end position="304"/>
    </location>
</feature>
<evidence type="ECO:0000259" key="8">
    <source>
        <dbReference type="PROSITE" id="PS50156"/>
    </source>
</evidence>
<feature type="transmembrane region" description="Helical" evidence="7">
    <location>
        <begin position="603"/>
        <end position="623"/>
    </location>
</feature>
<dbReference type="InterPro" id="IPR000731">
    <property type="entry name" value="SSD"/>
</dbReference>
<dbReference type="InterPro" id="IPR004869">
    <property type="entry name" value="MMPL_dom"/>
</dbReference>
<dbReference type="AlphaFoldDB" id="A0A397QC91"/>
<gene>
    <name evidence="9" type="ORF">BXY53_0790</name>
</gene>
<dbReference type="OrthoDB" id="9794724at2"/>
<evidence type="ECO:0000256" key="6">
    <source>
        <dbReference type="SAM" id="Coils"/>
    </source>
</evidence>
<dbReference type="GO" id="GO:0022857">
    <property type="term" value="F:transmembrane transporter activity"/>
    <property type="evidence" value="ECO:0007669"/>
    <property type="project" value="InterPro"/>
</dbReference>
<dbReference type="Gene3D" id="1.20.1640.10">
    <property type="entry name" value="Multidrug efflux transporter AcrB transmembrane domain"/>
    <property type="match status" value="2"/>
</dbReference>
<dbReference type="InterPro" id="IPR050545">
    <property type="entry name" value="Mycobact_MmpL"/>
</dbReference>
<keyword evidence="10" id="KW-1185">Reference proteome</keyword>
<dbReference type="InterPro" id="IPR001036">
    <property type="entry name" value="Acrflvin-R"/>
</dbReference>
<accession>A0A397QC91</accession>
<feature type="transmembrane region" description="Helical" evidence="7">
    <location>
        <begin position="228"/>
        <end position="246"/>
    </location>
</feature>
<evidence type="ECO:0000256" key="7">
    <source>
        <dbReference type="SAM" id="Phobius"/>
    </source>
</evidence>
<dbReference type="RefSeq" id="WP_119060580.1">
    <property type="nucleotide sequence ID" value="NZ_QXDF01000001.1"/>
</dbReference>
<evidence type="ECO:0000313" key="9">
    <source>
        <dbReference type="EMBL" id="RIA55714.1"/>
    </source>
</evidence>
<dbReference type="PRINTS" id="PR00702">
    <property type="entry name" value="ACRIFLAVINRP"/>
</dbReference>
<dbReference type="PANTHER" id="PTHR33406:SF12">
    <property type="entry name" value="BLR2997 PROTEIN"/>
    <property type="match status" value="1"/>
</dbReference>
<name>A0A397QC91_9HYPH</name>
<dbReference type="SUPFAM" id="SSF82866">
    <property type="entry name" value="Multidrug efflux transporter AcrB transmembrane domain"/>
    <property type="match status" value="2"/>
</dbReference>
<feature type="transmembrane region" description="Helical" evidence="7">
    <location>
        <begin position="701"/>
        <end position="721"/>
    </location>
</feature>
<evidence type="ECO:0000256" key="1">
    <source>
        <dbReference type="ARBA" id="ARBA00004651"/>
    </source>
</evidence>
<evidence type="ECO:0000256" key="2">
    <source>
        <dbReference type="ARBA" id="ARBA00022475"/>
    </source>
</evidence>
<comment type="caution">
    <text evidence="9">The sequence shown here is derived from an EMBL/GenBank/DDBJ whole genome shotgun (WGS) entry which is preliminary data.</text>
</comment>
<keyword evidence="4 7" id="KW-1133">Transmembrane helix</keyword>
<feature type="coiled-coil region" evidence="6">
    <location>
        <begin position="555"/>
        <end position="582"/>
    </location>
</feature>
<keyword evidence="6" id="KW-0175">Coiled coil</keyword>
<comment type="subcellular location">
    <subcellularLocation>
        <location evidence="1">Cell membrane</location>
        <topology evidence="1">Multi-pass membrane protein</topology>
    </subcellularLocation>
</comment>
<feature type="transmembrane region" description="Helical" evidence="7">
    <location>
        <begin position="643"/>
        <end position="667"/>
    </location>
</feature>
<dbReference type="PROSITE" id="PS50156">
    <property type="entry name" value="SSD"/>
    <property type="match status" value="2"/>
</dbReference>
<dbReference type="GO" id="GO:0005886">
    <property type="term" value="C:plasma membrane"/>
    <property type="evidence" value="ECO:0007669"/>
    <property type="project" value="UniProtKB-SubCell"/>
</dbReference>
<feature type="transmembrane region" description="Helical" evidence="7">
    <location>
        <begin position="357"/>
        <end position="380"/>
    </location>
</feature>